<keyword evidence="3" id="KW-1185">Reference proteome</keyword>
<evidence type="ECO:0000313" key="2">
    <source>
        <dbReference type="EMBL" id="GKV49708.1"/>
    </source>
</evidence>
<dbReference type="Proteomes" id="UP001054252">
    <property type="component" value="Unassembled WGS sequence"/>
</dbReference>
<dbReference type="AlphaFoldDB" id="A0AAV5MJP4"/>
<evidence type="ECO:0000313" key="3">
    <source>
        <dbReference type="Proteomes" id="UP001054252"/>
    </source>
</evidence>
<feature type="chain" id="PRO_5044022859" description="Secreted protein" evidence="1">
    <location>
        <begin position="28"/>
        <end position="103"/>
    </location>
</feature>
<protein>
    <recommendedName>
        <fullName evidence="4">Secreted protein</fullName>
    </recommendedName>
</protein>
<reference evidence="2 3" key="1">
    <citation type="journal article" date="2021" name="Commun. Biol.">
        <title>The genome of Shorea leprosula (Dipterocarpaceae) highlights the ecological relevance of drought in aseasonal tropical rainforests.</title>
        <authorList>
            <person name="Ng K.K.S."/>
            <person name="Kobayashi M.J."/>
            <person name="Fawcett J.A."/>
            <person name="Hatakeyama M."/>
            <person name="Paape T."/>
            <person name="Ng C.H."/>
            <person name="Ang C.C."/>
            <person name="Tnah L.H."/>
            <person name="Lee C.T."/>
            <person name="Nishiyama T."/>
            <person name="Sese J."/>
            <person name="O'Brien M.J."/>
            <person name="Copetti D."/>
            <person name="Mohd Noor M.I."/>
            <person name="Ong R.C."/>
            <person name="Putra M."/>
            <person name="Sireger I.Z."/>
            <person name="Indrioko S."/>
            <person name="Kosugi Y."/>
            <person name="Izuno A."/>
            <person name="Isagi Y."/>
            <person name="Lee S.L."/>
            <person name="Shimizu K.K."/>
        </authorList>
    </citation>
    <scope>NUCLEOTIDE SEQUENCE [LARGE SCALE GENOMIC DNA]</scope>
    <source>
        <strain evidence="2">214</strain>
    </source>
</reference>
<evidence type="ECO:0000256" key="1">
    <source>
        <dbReference type="SAM" id="SignalP"/>
    </source>
</evidence>
<comment type="caution">
    <text evidence="2">The sequence shown here is derived from an EMBL/GenBank/DDBJ whole genome shotgun (WGS) entry which is preliminary data.</text>
</comment>
<keyword evidence="1" id="KW-0732">Signal</keyword>
<dbReference type="EMBL" id="BPVZ01000315">
    <property type="protein sequence ID" value="GKV49708.1"/>
    <property type="molecule type" value="Genomic_DNA"/>
</dbReference>
<name>A0AAV5MJP4_9ROSI</name>
<feature type="signal peptide" evidence="1">
    <location>
        <begin position="1"/>
        <end position="27"/>
    </location>
</feature>
<evidence type="ECO:0008006" key="4">
    <source>
        <dbReference type="Google" id="ProtNLM"/>
    </source>
</evidence>
<accession>A0AAV5MJP4</accession>
<gene>
    <name evidence="2" type="ORF">SLEP1_g56443</name>
</gene>
<proteinExistence type="predicted"/>
<organism evidence="2 3">
    <name type="scientific">Rubroshorea leprosula</name>
    <dbReference type="NCBI Taxonomy" id="152421"/>
    <lineage>
        <taxon>Eukaryota</taxon>
        <taxon>Viridiplantae</taxon>
        <taxon>Streptophyta</taxon>
        <taxon>Embryophyta</taxon>
        <taxon>Tracheophyta</taxon>
        <taxon>Spermatophyta</taxon>
        <taxon>Magnoliopsida</taxon>
        <taxon>eudicotyledons</taxon>
        <taxon>Gunneridae</taxon>
        <taxon>Pentapetalae</taxon>
        <taxon>rosids</taxon>
        <taxon>malvids</taxon>
        <taxon>Malvales</taxon>
        <taxon>Dipterocarpaceae</taxon>
        <taxon>Rubroshorea</taxon>
    </lineage>
</organism>
<sequence length="103" mass="11509">MSISFNLACSVFILNLSIPEFCLPSAAVPNEFMSLETSSRLPFLPEFRCCSLIFMSHHFQVAALSLCPQLSYPRYSAVRIVITVVIPSHLNSMVFVCAVDMLF</sequence>